<dbReference type="InterPro" id="IPR036397">
    <property type="entry name" value="RNaseH_sf"/>
</dbReference>
<dbReference type="InterPro" id="IPR050092">
    <property type="entry name" value="RNase_H"/>
</dbReference>
<dbReference type="InterPro" id="IPR011320">
    <property type="entry name" value="RNase_H1_N"/>
</dbReference>
<keyword evidence="7" id="KW-0540">Nuclease</keyword>
<evidence type="ECO:0000256" key="5">
    <source>
        <dbReference type="ARBA" id="ARBA00012180"/>
    </source>
</evidence>
<evidence type="ECO:0000256" key="9">
    <source>
        <dbReference type="ARBA" id="ARBA00022759"/>
    </source>
</evidence>
<keyword evidence="11" id="KW-0460">Magnesium</keyword>
<dbReference type="PANTHER" id="PTHR10642">
    <property type="entry name" value="RIBONUCLEASE H1"/>
    <property type="match status" value="1"/>
</dbReference>
<evidence type="ECO:0000256" key="7">
    <source>
        <dbReference type="ARBA" id="ARBA00022722"/>
    </source>
</evidence>
<dbReference type="InterPro" id="IPR012337">
    <property type="entry name" value="RNaseH-like_sf"/>
</dbReference>
<dbReference type="SUPFAM" id="SSF53098">
    <property type="entry name" value="Ribonuclease H-like"/>
    <property type="match status" value="1"/>
</dbReference>
<dbReference type="GO" id="GO:0004523">
    <property type="term" value="F:RNA-DNA hybrid ribonuclease activity"/>
    <property type="evidence" value="ECO:0007669"/>
    <property type="project" value="UniProtKB-EC"/>
</dbReference>
<comment type="catalytic activity">
    <reaction evidence="1">
        <text>Endonucleolytic cleavage to 5'-phosphomonoester.</text>
        <dbReference type="EC" id="3.1.26.4"/>
    </reaction>
</comment>
<comment type="similarity">
    <text evidence="4">Belongs to the RNase H family.</text>
</comment>
<protein>
    <recommendedName>
        <fullName evidence="6">Ribonuclease H</fullName>
        <ecNumber evidence="5">3.1.26.4</ecNumber>
    </recommendedName>
</protein>
<dbReference type="GO" id="GO:0003676">
    <property type="term" value="F:nucleic acid binding"/>
    <property type="evidence" value="ECO:0007669"/>
    <property type="project" value="InterPro"/>
</dbReference>
<evidence type="ECO:0000256" key="6">
    <source>
        <dbReference type="ARBA" id="ARBA00017721"/>
    </source>
</evidence>
<evidence type="ECO:0000256" key="1">
    <source>
        <dbReference type="ARBA" id="ARBA00000077"/>
    </source>
</evidence>
<dbReference type="Pfam" id="PF01693">
    <property type="entry name" value="Cauli_VI"/>
    <property type="match status" value="1"/>
</dbReference>
<dbReference type="FunFam" id="3.40.970.10:FF:000002">
    <property type="entry name" value="Ribonuclease H"/>
    <property type="match status" value="1"/>
</dbReference>
<evidence type="ECO:0000256" key="10">
    <source>
        <dbReference type="ARBA" id="ARBA00022801"/>
    </source>
</evidence>
<dbReference type="GO" id="GO:0046872">
    <property type="term" value="F:metal ion binding"/>
    <property type="evidence" value="ECO:0007669"/>
    <property type="project" value="UniProtKB-KW"/>
</dbReference>
<dbReference type="PANTHER" id="PTHR10642:SF26">
    <property type="entry name" value="RIBONUCLEASE H1"/>
    <property type="match status" value="1"/>
</dbReference>
<keyword evidence="9" id="KW-0255">Endonuclease</keyword>
<comment type="cofactor">
    <cofactor evidence="2">
        <name>Mg(2+)</name>
        <dbReference type="ChEBI" id="CHEBI:18420"/>
    </cofactor>
</comment>
<feature type="domain" description="RNase H type-1" evidence="12">
    <location>
        <begin position="62"/>
        <end position="199"/>
    </location>
</feature>
<sequence length="201" mass="23391">MNKKIYAVKKGRKTGLFSSWKECEEQTKGYSGAIYKSFTNKEEAEKYLQNSSLNKKTKNVDIKNTIIAYIDGSFNSKTKEYSAGIVMFYNNTKKTFKYKDKDPKFSKMRNVAGEIMASQLIMQYAVKNHVKNLEIYYDYEGIEKWCTDEWKANKTGTKLYKKYYDQIKDKVNIKFIKVQAHTGNKYNEEADKLAKSALGLL</sequence>
<evidence type="ECO:0000256" key="3">
    <source>
        <dbReference type="ARBA" id="ARBA00004065"/>
    </source>
</evidence>
<dbReference type="PROSITE" id="PS50879">
    <property type="entry name" value="RNASE_H_1"/>
    <property type="match status" value="1"/>
</dbReference>
<evidence type="ECO:0000313" key="14">
    <source>
        <dbReference type="Proteomes" id="UP000516361"/>
    </source>
</evidence>
<dbReference type="RefSeq" id="WP_190615319.1">
    <property type="nucleotide sequence ID" value="NZ_AP018712.1"/>
</dbReference>
<dbReference type="Pfam" id="PF00075">
    <property type="entry name" value="RNase_H"/>
    <property type="match status" value="1"/>
</dbReference>
<keyword evidence="8" id="KW-0479">Metal-binding</keyword>
<dbReference type="InterPro" id="IPR002156">
    <property type="entry name" value="RNaseH_domain"/>
</dbReference>
<dbReference type="Gene3D" id="3.40.970.10">
    <property type="entry name" value="Ribonuclease H1, N-terminal domain"/>
    <property type="match status" value="1"/>
</dbReference>
<evidence type="ECO:0000256" key="2">
    <source>
        <dbReference type="ARBA" id="ARBA00001946"/>
    </source>
</evidence>
<dbReference type="EMBL" id="AP018712">
    <property type="protein sequence ID" value="BBE30193.1"/>
    <property type="molecule type" value="Genomic_DNA"/>
</dbReference>
<dbReference type="InterPro" id="IPR009027">
    <property type="entry name" value="Ribosomal_bL9/RNase_H1_N"/>
</dbReference>
<name>A0A7G1G5X6_9BACT</name>
<dbReference type="Proteomes" id="UP000516361">
    <property type="component" value="Chromosome"/>
</dbReference>
<accession>A0A7G1G5X6</accession>
<dbReference type="GO" id="GO:0043137">
    <property type="term" value="P:DNA replication, removal of RNA primer"/>
    <property type="evidence" value="ECO:0007669"/>
    <property type="project" value="TreeGrafter"/>
</dbReference>
<evidence type="ECO:0000256" key="11">
    <source>
        <dbReference type="ARBA" id="ARBA00022842"/>
    </source>
</evidence>
<dbReference type="CDD" id="cd09277">
    <property type="entry name" value="RNase_HI_bacteria_like"/>
    <property type="match status" value="1"/>
</dbReference>
<dbReference type="KEGG" id="ocy:OSSY52_03340"/>
<keyword evidence="10" id="KW-0378">Hydrolase</keyword>
<dbReference type="Gene3D" id="3.30.420.10">
    <property type="entry name" value="Ribonuclease H-like superfamily/Ribonuclease H"/>
    <property type="match status" value="1"/>
</dbReference>
<reference evidence="13 14" key="1">
    <citation type="submission" date="2018-06" db="EMBL/GenBank/DDBJ databases">
        <title>Genome sequencing of Oceanotoga sp. sy52.</title>
        <authorList>
            <person name="Mori K."/>
        </authorList>
    </citation>
    <scope>NUCLEOTIDE SEQUENCE [LARGE SCALE GENOMIC DNA]</scope>
    <source>
        <strain evidence="14">sy52</strain>
    </source>
</reference>
<evidence type="ECO:0000256" key="8">
    <source>
        <dbReference type="ARBA" id="ARBA00022723"/>
    </source>
</evidence>
<organism evidence="13 14">
    <name type="scientific">Tepiditoga spiralis</name>
    <dbReference type="NCBI Taxonomy" id="2108365"/>
    <lineage>
        <taxon>Bacteria</taxon>
        <taxon>Thermotogati</taxon>
        <taxon>Thermotogota</taxon>
        <taxon>Thermotogae</taxon>
        <taxon>Petrotogales</taxon>
        <taxon>Petrotogaceae</taxon>
        <taxon>Tepiditoga</taxon>
    </lineage>
</organism>
<dbReference type="SUPFAM" id="SSF55658">
    <property type="entry name" value="L9 N-domain-like"/>
    <property type="match status" value="1"/>
</dbReference>
<dbReference type="EC" id="3.1.26.4" evidence="5"/>
<proteinExistence type="inferred from homology"/>
<evidence type="ECO:0000313" key="13">
    <source>
        <dbReference type="EMBL" id="BBE30193.1"/>
    </source>
</evidence>
<dbReference type="AlphaFoldDB" id="A0A7G1G5X6"/>
<evidence type="ECO:0000256" key="4">
    <source>
        <dbReference type="ARBA" id="ARBA00005300"/>
    </source>
</evidence>
<dbReference type="InterPro" id="IPR037056">
    <property type="entry name" value="RNase_H1_N_sf"/>
</dbReference>
<gene>
    <name evidence="13" type="ORF">OSSY52_03340</name>
</gene>
<keyword evidence="14" id="KW-1185">Reference proteome</keyword>
<evidence type="ECO:0000259" key="12">
    <source>
        <dbReference type="PROSITE" id="PS50879"/>
    </source>
</evidence>
<dbReference type="InParanoid" id="A0A7G1G5X6"/>
<comment type="function">
    <text evidence="3">Endonuclease that specifically degrades the RNA of RNA-DNA hybrids.</text>
</comment>